<dbReference type="GO" id="GO:0036088">
    <property type="term" value="P:D-serine catabolic process"/>
    <property type="evidence" value="ECO:0007669"/>
    <property type="project" value="TreeGrafter"/>
</dbReference>
<dbReference type="PANTHER" id="PTHR28004:SF2">
    <property type="entry name" value="D-SERINE DEHYDRATASE"/>
    <property type="match status" value="1"/>
</dbReference>
<comment type="caution">
    <text evidence="2">The sequence shown here is derived from an EMBL/GenBank/DDBJ whole genome shotgun (WGS) entry which is preliminary data.</text>
</comment>
<dbReference type="InterPro" id="IPR029066">
    <property type="entry name" value="PLP-binding_barrel"/>
</dbReference>
<name>A0A9W6KAD0_9PSED</name>
<sequence length="421" mass="46317">MNRRHLLGLGALGLLGIWAARPSDSGRPYDDYFGALNQLLKQQGGGIPQLVVDMQRLDANAELLAQRLGTKLPLRLVAKSLASDGLLDYLAKKLGTRRFMAFHQPQVNQLARLFEDADLLLGKPLPLSAALGFYQQLGNTTTFEPSRQVTWLIDTPQRLQQYAELATALKQPLQIALEIDLGLARGGFSDPQALGQALTALRTSKAPLTVRGLMGYDAQVAHSPPWIGRDRALADSNARYRAFVATAQTFADLWPADPLLNGAGSLTYALHARGDTPLNEVSVGSALLKPSEFDSDLLAEHLPALWIATPVLKAQTGELPYLRTLQTALQTWDRNRQQAYYLYGGRWQADPVAPAGLSYDSLYGRSANQERVNGSSATALRVDDWVFLRPQLSEGLLDDFAELRLVRNNRLVGRWLPQNMG</sequence>
<reference evidence="2" key="1">
    <citation type="journal article" date="2014" name="Int. J. Syst. Evol. Microbiol.">
        <title>Complete genome sequence of Corynebacterium casei LMG S-19264T (=DSM 44701T), isolated from a smear-ripened cheese.</title>
        <authorList>
            <consortium name="US DOE Joint Genome Institute (JGI-PGF)"/>
            <person name="Walter F."/>
            <person name="Albersmeier A."/>
            <person name="Kalinowski J."/>
            <person name="Ruckert C."/>
        </authorList>
    </citation>
    <scope>NUCLEOTIDE SEQUENCE</scope>
    <source>
        <strain evidence="2">VKM B-2935</strain>
    </source>
</reference>
<evidence type="ECO:0000313" key="3">
    <source>
        <dbReference type="Proteomes" id="UP001143328"/>
    </source>
</evidence>
<dbReference type="AlphaFoldDB" id="A0A9W6KAD0"/>
<dbReference type="Gene3D" id="3.20.20.10">
    <property type="entry name" value="Alanine racemase"/>
    <property type="match status" value="1"/>
</dbReference>
<dbReference type="PANTHER" id="PTHR28004">
    <property type="entry name" value="ZGC:162816-RELATED"/>
    <property type="match status" value="1"/>
</dbReference>
<proteinExistence type="predicted"/>
<dbReference type="SUPFAM" id="SSF51419">
    <property type="entry name" value="PLP-binding barrel"/>
    <property type="match status" value="1"/>
</dbReference>
<dbReference type="RefSeq" id="WP_271197229.1">
    <property type="nucleotide sequence ID" value="NZ_BSFN01000015.1"/>
</dbReference>
<reference evidence="2" key="2">
    <citation type="submission" date="2023-01" db="EMBL/GenBank/DDBJ databases">
        <authorList>
            <person name="Sun Q."/>
            <person name="Evtushenko L."/>
        </authorList>
    </citation>
    <scope>NUCLEOTIDE SEQUENCE</scope>
    <source>
        <strain evidence="2">VKM B-2935</strain>
    </source>
</reference>
<dbReference type="Proteomes" id="UP001143328">
    <property type="component" value="Unassembled WGS sequence"/>
</dbReference>
<feature type="domain" description="Alanine racemase N-terminal" evidence="1">
    <location>
        <begin position="52"/>
        <end position="288"/>
    </location>
</feature>
<protein>
    <recommendedName>
        <fullName evidence="1">Alanine racemase N-terminal domain-containing protein</fullName>
    </recommendedName>
</protein>
<keyword evidence="3" id="KW-1185">Reference proteome</keyword>
<dbReference type="InterPro" id="IPR001608">
    <property type="entry name" value="Ala_racemase_N"/>
</dbReference>
<dbReference type="Pfam" id="PF01168">
    <property type="entry name" value="Ala_racemase_N"/>
    <property type="match status" value="1"/>
</dbReference>
<organism evidence="2 3">
    <name type="scientific">Pseudomonas turukhanskensis</name>
    <dbReference type="NCBI Taxonomy" id="1806536"/>
    <lineage>
        <taxon>Bacteria</taxon>
        <taxon>Pseudomonadati</taxon>
        <taxon>Pseudomonadota</taxon>
        <taxon>Gammaproteobacteria</taxon>
        <taxon>Pseudomonadales</taxon>
        <taxon>Pseudomonadaceae</taxon>
        <taxon>Pseudomonas</taxon>
    </lineage>
</organism>
<evidence type="ECO:0000259" key="1">
    <source>
        <dbReference type="Pfam" id="PF01168"/>
    </source>
</evidence>
<dbReference type="InterPro" id="IPR051466">
    <property type="entry name" value="D-amino_acid_metab_enzyme"/>
</dbReference>
<evidence type="ECO:0000313" key="2">
    <source>
        <dbReference type="EMBL" id="GLK90989.1"/>
    </source>
</evidence>
<accession>A0A9W6KAD0</accession>
<dbReference type="EMBL" id="BSFN01000015">
    <property type="protein sequence ID" value="GLK90989.1"/>
    <property type="molecule type" value="Genomic_DNA"/>
</dbReference>
<dbReference type="GO" id="GO:0008721">
    <property type="term" value="F:D-serine ammonia-lyase activity"/>
    <property type="evidence" value="ECO:0007669"/>
    <property type="project" value="TreeGrafter"/>
</dbReference>
<gene>
    <name evidence="2" type="ORF">GCM10017655_40530</name>
</gene>